<evidence type="ECO:0000259" key="2">
    <source>
        <dbReference type="Pfam" id="PF01361"/>
    </source>
</evidence>
<evidence type="ECO:0000313" key="3">
    <source>
        <dbReference type="EMBL" id="KPH86134.1"/>
    </source>
</evidence>
<dbReference type="OrthoDB" id="9803586at2"/>
<organism evidence="3 4">
    <name type="scientific">Komagataeibacter intermedius AF2</name>
    <dbReference type="NCBI Taxonomy" id="1458464"/>
    <lineage>
        <taxon>Bacteria</taxon>
        <taxon>Pseudomonadati</taxon>
        <taxon>Pseudomonadota</taxon>
        <taxon>Alphaproteobacteria</taxon>
        <taxon>Acetobacterales</taxon>
        <taxon>Acetobacteraceae</taxon>
        <taxon>Komagataeibacter</taxon>
    </lineage>
</organism>
<proteinExistence type="predicted"/>
<evidence type="ECO:0000313" key="4">
    <source>
        <dbReference type="Proteomes" id="UP000031553"/>
    </source>
</evidence>
<dbReference type="AlphaFoldDB" id="A0A0N0MEY6"/>
<sequence>MPLIYINAPVGTFEPAKRDELADTLTTIALDAESLPNTPFVRSTTWIYFRDYDDGTVYHGGKPGGRKVISIEVNAFQGGLDAMAKKKLISGFTGAIAKTLGLKQADLVPVYIVLRDVPTIDWGVFGGTITLDDLRNPAADAAPI</sequence>
<name>A0A0N0MEY6_9PROT</name>
<dbReference type="Gene3D" id="3.30.429.10">
    <property type="entry name" value="Macrophage Migration Inhibitory Factor"/>
    <property type="match status" value="2"/>
</dbReference>
<dbReference type="RefSeq" id="WP_039733141.1">
    <property type="nucleotide sequence ID" value="NZ_JUFX02000212.1"/>
</dbReference>
<accession>A0A0N0MEY6</accession>
<protein>
    <recommendedName>
        <fullName evidence="2">4-oxalocrotonate tautomerase-like domain-containing protein</fullName>
    </recommendedName>
</protein>
<dbReference type="Pfam" id="PF01361">
    <property type="entry name" value="Tautomerase"/>
    <property type="match status" value="1"/>
</dbReference>
<keyword evidence="1" id="KW-0413">Isomerase</keyword>
<dbReference type="SUPFAM" id="SSF55331">
    <property type="entry name" value="Tautomerase/MIF"/>
    <property type="match status" value="1"/>
</dbReference>
<dbReference type="EMBL" id="JUFX02000212">
    <property type="protein sequence ID" value="KPH86134.1"/>
    <property type="molecule type" value="Genomic_DNA"/>
</dbReference>
<dbReference type="GO" id="GO:0016853">
    <property type="term" value="F:isomerase activity"/>
    <property type="evidence" value="ECO:0007669"/>
    <property type="project" value="UniProtKB-KW"/>
</dbReference>
<dbReference type="InterPro" id="IPR014347">
    <property type="entry name" value="Tautomerase/MIF_sf"/>
</dbReference>
<dbReference type="InterPro" id="IPR004370">
    <property type="entry name" value="4-OT-like_dom"/>
</dbReference>
<reference evidence="3 4" key="1">
    <citation type="submission" date="2015-07" db="EMBL/GenBank/DDBJ databases">
        <title>Draft Genome Sequence of Komagataeibacter intermedius Strain AF2, Isolated from Kombucha Tea.</title>
        <authorList>
            <person name="Santos R.A."/>
            <person name="Berretta A.A."/>
            <person name="Barud H.S."/>
            <person name="Ribeiro S.J."/>
            <person name="Gonzalez-Garcia L.N."/>
            <person name="Zucchi T.D."/>
            <person name="Goldman G.H."/>
            <person name="Riano-Pachon D.M."/>
        </authorList>
    </citation>
    <scope>NUCLEOTIDE SEQUENCE [LARGE SCALE GENOMIC DNA]</scope>
    <source>
        <strain evidence="3 4">AF2</strain>
    </source>
</reference>
<gene>
    <name evidence="3" type="ORF">GLUCOINTEAF2_0202988</name>
</gene>
<comment type="caution">
    <text evidence="3">The sequence shown here is derived from an EMBL/GenBank/DDBJ whole genome shotgun (WGS) entry which is preliminary data.</text>
</comment>
<dbReference type="Proteomes" id="UP000031553">
    <property type="component" value="Unassembled WGS sequence"/>
</dbReference>
<feature type="domain" description="4-oxalocrotonate tautomerase-like" evidence="2">
    <location>
        <begin position="71"/>
        <end position="126"/>
    </location>
</feature>
<evidence type="ECO:0000256" key="1">
    <source>
        <dbReference type="ARBA" id="ARBA00023235"/>
    </source>
</evidence>